<dbReference type="Gene3D" id="1.25.40.10">
    <property type="entry name" value="Tetratricopeptide repeat domain"/>
    <property type="match status" value="1"/>
</dbReference>
<reference evidence="1 2" key="1">
    <citation type="submission" date="2018-01" db="EMBL/GenBank/DDBJ databases">
        <authorList>
            <person name="Gaut B.S."/>
            <person name="Morton B.R."/>
            <person name="Clegg M.T."/>
            <person name="Duvall M.R."/>
        </authorList>
    </citation>
    <scope>NUCLEOTIDE SEQUENCE [LARGE SCALE GENOMIC DNA]</scope>
    <source>
        <strain evidence="1">Cupriavidus taiwanensis LMG 19425</strain>
    </source>
</reference>
<accession>A0A375IF34</accession>
<dbReference type="RefSeq" id="WP_115662414.1">
    <property type="nucleotide sequence ID" value="NZ_LT991976.1"/>
</dbReference>
<dbReference type="EMBL" id="LT991976">
    <property type="protein sequence ID" value="SPK72688.1"/>
    <property type="molecule type" value="Genomic_DNA"/>
</dbReference>
<protein>
    <submittedName>
        <fullName evidence="1">Uncharacterized protein</fullName>
    </submittedName>
</protein>
<evidence type="ECO:0000313" key="1">
    <source>
        <dbReference type="EMBL" id="SPK72688.1"/>
    </source>
</evidence>
<proteinExistence type="predicted"/>
<name>A0A375IF34_9BURK</name>
<dbReference type="AlphaFoldDB" id="A0A375IF34"/>
<evidence type="ECO:0000313" key="2">
    <source>
        <dbReference type="Proteomes" id="UP000255505"/>
    </source>
</evidence>
<gene>
    <name evidence="1" type="ORF">CT19425_80066</name>
</gene>
<sequence length="382" mass="42779">MTINELAHSAQHLLLASTGTRVKTTHIYELLAATFGFRSYASFRTNTVFAELHVVKRQRCVDGLAVRNRCVELGYQDEVARAVSLTLPHLLAERHIGAIEIAALVTDLRGDWEEDFRNCKVQDSTGSDNFEDGDYDFVDNWAEPADAPYPILLDGLEIQAGKGRALAHYALALLHAPDQDEAREVGSDYWYSQAQQGQVLTGVEKEWADAYAARLERDRKYTHHLREAAKLGQHEAMLDLAKQFGDPTFFEQENPNIDVDPIIVVEIAEQFGRPDDARKWLTKAAESGNTEAMRQLIEEYDHGDLQRCWIWIHLADLLGDDLTKDDFFAIGEDGLPYDDVGGTAYVSGQDGVKLDPISPEQDAAARRAAEQLLIRIQPPSND</sequence>
<dbReference type="InterPro" id="IPR011990">
    <property type="entry name" value="TPR-like_helical_dom_sf"/>
</dbReference>
<organism evidence="1 2">
    <name type="scientific">Cupriavidus taiwanensis</name>
    <dbReference type="NCBI Taxonomy" id="164546"/>
    <lineage>
        <taxon>Bacteria</taxon>
        <taxon>Pseudomonadati</taxon>
        <taxon>Pseudomonadota</taxon>
        <taxon>Betaproteobacteria</taxon>
        <taxon>Burkholderiales</taxon>
        <taxon>Burkholderiaceae</taxon>
        <taxon>Cupriavidus</taxon>
    </lineage>
</organism>
<dbReference type="Proteomes" id="UP000255505">
    <property type="component" value="Chromosome I"/>
</dbReference>